<evidence type="ECO:0000313" key="1">
    <source>
        <dbReference type="EMBL" id="MBM7587394.1"/>
    </source>
</evidence>
<keyword evidence="2" id="KW-1185">Reference proteome</keyword>
<dbReference type="Proteomes" id="UP001646157">
    <property type="component" value="Unassembled WGS sequence"/>
</dbReference>
<dbReference type="EMBL" id="JAFBDZ010000004">
    <property type="protein sequence ID" value="MBM7587394.1"/>
    <property type="molecule type" value="Genomic_DNA"/>
</dbReference>
<protein>
    <submittedName>
        <fullName evidence="1">Uncharacterized protein</fullName>
    </submittedName>
</protein>
<accession>A0ABS2NHQ3</accession>
<reference evidence="1 2" key="1">
    <citation type="submission" date="2021-01" db="EMBL/GenBank/DDBJ databases">
        <title>Genomic Encyclopedia of Type Strains, Phase IV (KMG-IV): sequencing the most valuable type-strain genomes for metagenomic binning, comparative biology and taxonomic classification.</title>
        <authorList>
            <person name="Goeker M."/>
        </authorList>
    </citation>
    <scope>NUCLEOTIDE SEQUENCE [LARGE SCALE GENOMIC DNA]</scope>
    <source>
        <strain evidence="1 2">DSM 24834</strain>
    </source>
</reference>
<gene>
    <name evidence="1" type="ORF">JOC86_003967</name>
</gene>
<evidence type="ECO:0000313" key="2">
    <source>
        <dbReference type="Proteomes" id="UP001646157"/>
    </source>
</evidence>
<sequence length="44" mass="5063">MSKAIDLGYEAHDSCTEKALESQKNSIISYILKKVGVMDEDWEW</sequence>
<comment type="caution">
    <text evidence="1">The sequence shown here is derived from an EMBL/GenBank/DDBJ whole genome shotgun (WGS) entry which is preliminary data.</text>
</comment>
<organism evidence="1 2">
    <name type="scientific">Rossellomorea pakistanensis</name>
    <dbReference type="NCBI Taxonomy" id="992288"/>
    <lineage>
        <taxon>Bacteria</taxon>
        <taxon>Bacillati</taxon>
        <taxon>Bacillota</taxon>
        <taxon>Bacilli</taxon>
        <taxon>Bacillales</taxon>
        <taxon>Bacillaceae</taxon>
        <taxon>Rossellomorea</taxon>
    </lineage>
</organism>
<name>A0ABS2NHQ3_9BACI</name>
<proteinExistence type="predicted"/>